<evidence type="ECO:0000259" key="1">
    <source>
        <dbReference type="Pfam" id="PF00668"/>
    </source>
</evidence>
<feature type="non-terminal residue" evidence="2">
    <location>
        <position position="1"/>
    </location>
</feature>
<dbReference type="Gene3D" id="3.30.559.10">
    <property type="entry name" value="Chloramphenicol acetyltransferase-like domain"/>
    <property type="match status" value="1"/>
</dbReference>
<dbReference type="AlphaFoldDB" id="A0A6L3MKB0"/>
<feature type="domain" description="Condensation" evidence="1">
    <location>
        <begin position="1"/>
        <end position="286"/>
    </location>
</feature>
<evidence type="ECO:0000313" key="3">
    <source>
        <dbReference type="Proteomes" id="UP000473470"/>
    </source>
</evidence>
<dbReference type="RefSeq" id="WP_249044039.1">
    <property type="nucleotide sequence ID" value="NZ_VZOK01000140.1"/>
</dbReference>
<dbReference type="InterPro" id="IPR023213">
    <property type="entry name" value="CAT-like_dom_sf"/>
</dbReference>
<dbReference type="SUPFAM" id="SSF52777">
    <property type="entry name" value="CoA-dependent acyltransferases"/>
    <property type="match status" value="2"/>
</dbReference>
<dbReference type="EMBL" id="VZOK01000140">
    <property type="protein sequence ID" value="KAB0631102.1"/>
    <property type="molecule type" value="Genomic_DNA"/>
</dbReference>
<gene>
    <name evidence="2" type="ORF">F7R25_36740</name>
</gene>
<protein>
    <recommendedName>
        <fullName evidence="1">Condensation domain-containing protein</fullName>
    </recommendedName>
</protein>
<name>A0A6L3MKB0_9BURK</name>
<reference evidence="2 3" key="1">
    <citation type="submission" date="2019-09" db="EMBL/GenBank/DDBJ databases">
        <title>Draft genome sequences of 48 bacterial type strains from the CCUG.</title>
        <authorList>
            <person name="Tunovic T."/>
            <person name="Pineiro-Iglesias B."/>
            <person name="Unosson C."/>
            <person name="Inganas E."/>
            <person name="Ohlen M."/>
            <person name="Cardew S."/>
            <person name="Jensie-Markopoulos S."/>
            <person name="Salva-Serra F."/>
            <person name="Jaen-Luchoro D."/>
            <person name="Karlsson R."/>
            <person name="Svensson-Stadler L."/>
            <person name="Chun J."/>
            <person name="Moore E."/>
        </authorList>
    </citation>
    <scope>NUCLEOTIDE SEQUENCE [LARGE SCALE GENOMIC DNA]</scope>
    <source>
        <strain evidence="2 3">CCUG 65686</strain>
    </source>
</reference>
<organism evidence="2 3">
    <name type="scientific">Burkholderia stagnalis</name>
    <dbReference type="NCBI Taxonomy" id="1503054"/>
    <lineage>
        <taxon>Bacteria</taxon>
        <taxon>Pseudomonadati</taxon>
        <taxon>Pseudomonadota</taxon>
        <taxon>Betaproteobacteria</taxon>
        <taxon>Burkholderiales</taxon>
        <taxon>Burkholderiaceae</taxon>
        <taxon>Burkholderia</taxon>
        <taxon>Burkholderia cepacia complex</taxon>
    </lineage>
</organism>
<evidence type="ECO:0000313" key="2">
    <source>
        <dbReference type="EMBL" id="KAB0631102.1"/>
    </source>
</evidence>
<accession>A0A6L3MKB0</accession>
<dbReference type="Pfam" id="PF00668">
    <property type="entry name" value="Condensation"/>
    <property type="match status" value="1"/>
</dbReference>
<sequence>RHDALRLRVAHREDGWRQHYAARDGAALLPLAIAPAPLADDAALAAYAATLQAGLDPVHGPAARAGYVPHGPAGAPELIVVAHHLVVDVASWRILLADLDACYGAARRGEAPPAAPRTTSYRRWNDMLAATAGARDTERGFWETMLAATPRDADDTLGVPGRVDALDSVRLVFDAALTGQLTGALNRVHDTRTQELLLAALAHAWGRWTSGAALRLDVEGHGRQVPAGVDADLSQTVGWFTCVYPLRIESGGDWDASISRVKTLLRAVPDGGVGFGVLARHGALVDAHPRAVSWNYLGTAADGDAGALPELGARVAGGLPDGRAPGDPVLHPLAIDAAIAAGALSIRFAYSGARRDAAAPPDIGRLAALTDDAIRSLCHHLVARLDALPAAPQPSAPPLPGGEQLRPAELDALLLDLTDTE</sequence>
<dbReference type="GO" id="GO:0003824">
    <property type="term" value="F:catalytic activity"/>
    <property type="evidence" value="ECO:0007669"/>
    <property type="project" value="InterPro"/>
</dbReference>
<dbReference type="InterPro" id="IPR001242">
    <property type="entry name" value="Condensation_dom"/>
</dbReference>
<dbReference type="PANTHER" id="PTHR45398">
    <property type="match status" value="1"/>
</dbReference>
<dbReference type="Proteomes" id="UP000473470">
    <property type="component" value="Unassembled WGS sequence"/>
</dbReference>
<proteinExistence type="predicted"/>
<comment type="caution">
    <text evidence="2">The sequence shown here is derived from an EMBL/GenBank/DDBJ whole genome shotgun (WGS) entry which is preliminary data.</text>
</comment>
<dbReference type="PANTHER" id="PTHR45398:SF1">
    <property type="entry name" value="ENZYME, PUTATIVE (JCVI)-RELATED"/>
    <property type="match status" value="1"/>
</dbReference>
<dbReference type="Gene3D" id="3.30.559.30">
    <property type="entry name" value="Nonribosomal peptide synthetase, condensation domain"/>
    <property type="match status" value="1"/>
</dbReference>